<name>A0A1H5XRM2_9FLAO</name>
<proteinExistence type="predicted"/>
<feature type="signal peptide" evidence="1">
    <location>
        <begin position="1"/>
        <end position="26"/>
    </location>
</feature>
<gene>
    <name evidence="2" type="ORF">SAMN05421847_1513</name>
</gene>
<organism evidence="2 3">
    <name type="scientific">Halpernia humi</name>
    <dbReference type="NCBI Taxonomy" id="493375"/>
    <lineage>
        <taxon>Bacteria</taxon>
        <taxon>Pseudomonadati</taxon>
        <taxon>Bacteroidota</taxon>
        <taxon>Flavobacteriia</taxon>
        <taxon>Flavobacteriales</taxon>
        <taxon>Weeksellaceae</taxon>
        <taxon>Chryseobacterium group</taxon>
        <taxon>Halpernia</taxon>
    </lineage>
</organism>
<evidence type="ECO:0000313" key="3">
    <source>
        <dbReference type="Proteomes" id="UP000236738"/>
    </source>
</evidence>
<dbReference type="PROSITE" id="PS51257">
    <property type="entry name" value="PROKAR_LIPOPROTEIN"/>
    <property type="match status" value="1"/>
</dbReference>
<evidence type="ECO:0000256" key="1">
    <source>
        <dbReference type="SAM" id="SignalP"/>
    </source>
</evidence>
<reference evidence="3" key="1">
    <citation type="submission" date="2016-10" db="EMBL/GenBank/DDBJ databases">
        <authorList>
            <person name="Varghese N."/>
            <person name="Submissions S."/>
        </authorList>
    </citation>
    <scope>NUCLEOTIDE SEQUENCE [LARGE SCALE GENOMIC DNA]</scope>
    <source>
        <strain evidence="3">DSM 21580</strain>
    </source>
</reference>
<keyword evidence="3" id="KW-1185">Reference proteome</keyword>
<dbReference type="OrthoDB" id="1451277at2"/>
<evidence type="ECO:0008006" key="4">
    <source>
        <dbReference type="Google" id="ProtNLM"/>
    </source>
</evidence>
<dbReference type="AlphaFoldDB" id="A0A1H5XRM2"/>
<keyword evidence="1" id="KW-0732">Signal</keyword>
<feature type="chain" id="PRO_5009289762" description="DUF4252 domain-containing protein" evidence="1">
    <location>
        <begin position="27"/>
        <end position="169"/>
    </location>
</feature>
<dbReference type="RefSeq" id="WP_103913496.1">
    <property type="nucleotide sequence ID" value="NZ_FNUS01000003.1"/>
</dbReference>
<dbReference type="InterPro" id="IPR025348">
    <property type="entry name" value="DUF4252"/>
</dbReference>
<accession>A0A1H5XRM2</accession>
<evidence type="ECO:0000313" key="2">
    <source>
        <dbReference type="EMBL" id="SEG13906.1"/>
    </source>
</evidence>
<dbReference type="Proteomes" id="UP000236738">
    <property type="component" value="Unassembled WGS sequence"/>
</dbReference>
<dbReference type="Pfam" id="PF14060">
    <property type="entry name" value="DUF4252"/>
    <property type="match status" value="1"/>
</dbReference>
<dbReference type="EMBL" id="FNUS01000003">
    <property type="protein sequence ID" value="SEG13906.1"/>
    <property type="molecule type" value="Genomic_DNA"/>
</dbReference>
<sequence>MNRKILIKTAFLALFFMMLQSCVVSSKPNIAYFNGEDLSNSDANYVSVNVPLFLAKPMIRKALRDDNDVDSKEVMNLIRKVTKVKILTVENGNTEMVKNFAKNLLDNNYEDWMSIKHNGENVNIKAQQSGNFIKKLMLTVNSGNDLVFIDIRGKFSPEDITNLINTANK</sequence>
<protein>
    <recommendedName>
        <fullName evidence="4">DUF4252 domain-containing protein</fullName>
    </recommendedName>
</protein>